<dbReference type="Pfam" id="PF04578">
    <property type="entry name" value="DUF594"/>
    <property type="match status" value="1"/>
</dbReference>
<feature type="transmembrane region" description="Helical" evidence="1">
    <location>
        <begin position="250"/>
        <end position="268"/>
    </location>
</feature>
<feature type="transmembrane region" description="Helical" evidence="1">
    <location>
        <begin position="88"/>
        <end position="108"/>
    </location>
</feature>
<evidence type="ECO:0000313" key="3">
    <source>
        <dbReference type="EMBL" id="GMN50945.1"/>
    </source>
</evidence>
<evidence type="ECO:0000259" key="2">
    <source>
        <dbReference type="Pfam" id="PF13968"/>
    </source>
</evidence>
<dbReference type="Pfam" id="PF13968">
    <property type="entry name" value="DUF4220"/>
    <property type="match status" value="1"/>
</dbReference>
<accession>A0AA88AES3</accession>
<protein>
    <recommendedName>
        <fullName evidence="2">DUF4220 domain-containing protein</fullName>
    </recommendedName>
</protein>
<gene>
    <name evidence="3" type="ORF">TIFTF001_020099</name>
</gene>
<keyword evidence="1" id="KW-0472">Membrane</keyword>
<comment type="caution">
    <text evidence="3">The sequence shown here is derived from an EMBL/GenBank/DDBJ whole genome shotgun (WGS) entry which is preliminary data.</text>
</comment>
<feature type="transmembrane region" description="Helical" evidence="1">
    <location>
        <begin position="45"/>
        <end position="68"/>
    </location>
</feature>
<feature type="transmembrane region" description="Helical" evidence="1">
    <location>
        <begin position="20"/>
        <end position="38"/>
    </location>
</feature>
<dbReference type="Proteomes" id="UP001187192">
    <property type="component" value="Unassembled WGS sequence"/>
</dbReference>
<reference evidence="3" key="1">
    <citation type="submission" date="2023-07" db="EMBL/GenBank/DDBJ databases">
        <title>draft genome sequence of fig (Ficus carica).</title>
        <authorList>
            <person name="Takahashi T."/>
            <person name="Nishimura K."/>
        </authorList>
    </citation>
    <scope>NUCLEOTIDE SEQUENCE</scope>
</reference>
<evidence type="ECO:0000313" key="4">
    <source>
        <dbReference type="Proteomes" id="UP001187192"/>
    </source>
</evidence>
<feature type="domain" description="DUF4220" evidence="2">
    <location>
        <begin position="52"/>
        <end position="294"/>
    </location>
</feature>
<dbReference type="PANTHER" id="PTHR31325">
    <property type="entry name" value="OS01G0798800 PROTEIN-RELATED"/>
    <property type="match status" value="1"/>
</dbReference>
<keyword evidence="1" id="KW-1133">Transmembrane helix</keyword>
<proteinExistence type="predicted"/>
<sequence length="534" mass="61122">MVIPISDDVKKIWDKCNLQAFMILSLSLQIFLVLFAPLRKRTTNLWLISLIWSAYLLADWAASFALGLISSRLQDTITAFSLEDNALWLRHFLEFIFQVVVVVIYIFLQSFPSNKLLVPTILMFVSGVIKYVERTRALYLASEDQFRKTIPREAYGDLSPADEEKFFAEISDEKNLDNDILKVKHANHFFEVSKGALVDLVLSSSVLIRSREYFKKSTPEDASRVIAVELHFMYQVLYTKVVVVRSKLGYVLRFVSFSAVVISLSLFMNSLEKHSSFHTNIDVRITYTLLRLLFLGWSESVSCFNMIEYCLKENPGTGTIRICSFDKVIDVLGLKDFGDRIKSPREFRQLEVLLLFRVANGRIIAATYYGLLLLVLTLIKAFYCGVGQTRFQETYEDAKNIFSKRWIKHDREANREMACGEILKERKWKLISEVWVELMAYAAGHCGPKSHAQVLSRGGELISHVWLLMVHFGMAGHFQTSTSISLSSIDPHLGMRRPAWSQPFDLPGTLRLTVHPFKTPDPDPPSLPMPAQYL</sequence>
<feature type="transmembrane region" description="Helical" evidence="1">
    <location>
        <begin position="363"/>
        <end position="383"/>
    </location>
</feature>
<dbReference type="AlphaFoldDB" id="A0AA88AES3"/>
<keyword evidence="1" id="KW-0812">Transmembrane</keyword>
<evidence type="ECO:0000256" key="1">
    <source>
        <dbReference type="SAM" id="Phobius"/>
    </source>
</evidence>
<name>A0AA88AES3_FICCA</name>
<dbReference type="InterPro" id="IPR007658">
    <property type="entry name" value="DUF594"/>
</dbReference>
<dbReference type="InterPro" id="IPR025315">
    <property type="entry name" value="DUF4220"/>
</dbReference>
<organism evidence="3 4">
    <name type="scientific">Ficus carica</name>
    <name type="common">Common fig</name>
    <dbReference type="NCBI Taxonomy" id="3494"/>
    <lineage>
        <taxon>Eukaryota</taxon>
        <taxon>Viridiplantae</taxon>
        <taxon>Streptophyta</taxon>
        <taxon>Embryophyta</taxon>
        <taxon>Tracheophyta</taxon>
        <taxon>Spermatophyta</taxon>
        <taxon>Magnoliopsida</taxon>
        <taxon>eudicotyledons</taxon>
        <taxon>Gunneridae</taxon>
        <taxon>Pentapetalae</taxon>
        <taxon>rosids</taxon>
        <taxon>fabids</taxon>
        <taxon>Rosales</taxon>
        <taxon>Moraceae</taxon>
        <taxon>Ficeae</taxon>
        <taxon>Ficus</taxon>
    </lineage>
</organism>
<dbReference type="EMBL" id="BTGU01000035">
    <property type="protein sequence ID" value="GMN50945.1"/>
    <property type="molecule type" value="Genomic_DNA"/>
</dbReference>
<keyword evidence="4" id="KW-1185">Reference proteome</keyword>